<feature type="modified residue" description="4-aspartylphosphate" evidence="6">
    <location>
        <position position="57"/>
    </location>
</feature>
<dbReference type="InterPro" id="IPR001867">
    <property type="entry name" value="OmpR/PhoB-type_DNA-bd"/>
</dbReference>
<dbReference type="SMART" id="SM00448">
    <property type="entry name" value="REC"/>
    <property type="match status" value="1"/>
</dbReference>
<dbReference type="Gene3D" id="1.10.10.10">
    <property type="entry name" value="Winged helix-like DNA-binding domain superfamily/Winged helix DNA-binding domain"/>
    <property type="match status" value="1"/>
</dbReference>
<reference evidence="10 11" key="1">
    <citation type="journal article" date="2013" name="Genome Announc.">
        <title>Whole-genome sequences of five oyster-associated bacteria show potential for crude oil hydrocarbon degradation.</title>
        <authorList>
            <person name="Chauhan A."/>
            <person name="Green S."/>
            <person name="Pathak A."/>
            <person name="Thomas J."/>
            <person name="Venkatramanan R."/>
        </authorList>
    </citation>
    <scope>NUCLEOTIDE SEQUENCE [LARGE SCALE GENOMIC DNA]</scope>
    <source>
        <strain evidence="10 11">MF109</strain>
    </source>
</reference>
<dbReference type="EMBL" id="ATAO01000001">
    <property type="protein sequence ID" value="EQM87098.1"/>
    <property type="molecule type" value="Genomic_DNA"/>
</dbReference>
<evidence type="ECO:0000256" key="1">
    <source>
        <dbReference type="ARBA" id="ARBA00022553"/>
    </source>
</evidence>
<dbReference type="InterPro" id="IPR036388">
    <property type="entry name" value="WH-like_DNA-bd_sf"/>
</dbReference>
<dbReference type="Gene3D" id="3.40.50.2300">
    <property type="match status" value="1"/>
</dbReference>
<proteinExistence type="predicted"/>
<evidence type="ECO:0000256" key="5">
    <source>
        <dbReference type="ARBA" id="ARBA00023163"/>
    </source>
</evidence>
<keyword evidence="4 7" id="KW-0238">DNA-binding</keyword>
<dbReference type="Pfam" id="PF00072">
    <property type="entry name" value="Response_reg"/>
    <property type="match status" value="1"/>
</dbReference>
<feature type="domain" description="OmpR/PhoB-type" evidence="9">
    <location>
        <begin position="131"/>
        <end position="229"/>
    </location>
</feature>
<sequence length="233" mass="25600">MADLANGRVLVVEDDEELRSILVAYLRRAGFSVEAVADGFAALEAATLSPPDVVLLDRMIPGVDGVEICRRLRTTSNAPILLLTAMGQPHERIDGLEAGADDYVVKPVAPREIVLRVIRLLQRTAHQGAGESPITLGRFRLTPAMRVIQSDGVDLELTVREFELFAFLLRHPDRVHSREEIAGGAWGWEAGDTSAVAVNIRRLRLKVEPDASRPVVIRSVWGHGYLLDSEGTR</sequence>
<dbReference type="GO" id="GO:0000976">
    <property type="term" value="F:transcription cis-regulatory region binding"/>
    <property type="evidence" value="ECO:0007669"/>
    <property type="project" value="TreeGrafter"/>
</dbReference>
<name>T5KTV9_MICMQ</name>
<protein>
    <recommendedName>
        <fullName evidence="12">Chemotaxis protein CheY</fullName>
    </recommendedName>
</protein>
<comment type="caution">
    <text evidence="10">The sequence shown here is derived from an EMBL/GenBank/DDBJ whole genome shotgun (WGS) entry which is preliminary data.</text>
</comment>
<dbReference type="FunFam" id="3.40.50.2300:FF:000001">
    <property type="entry name" value="DNA-binding response regulator PhoB"/>
    <property type="match status" value="1"/>
</dbReference>
<dbReference type="SUPFAM" id="SSF52172">
    <property type="entry name" value="CheY-like"/>
    <property type="match status" value="1"/>
</dbReference>
<dbReference type="CDD" id="cd17574">
    <property type="entry name" value="REC_OmpR"/>
    <property type="match status" value="1"/>
</dbReference>
<dbReference type="GO" id="GO:0032993">
    <property type="term" value="C:protein-DNA complex"/>
    <property type="evidence" value="ECO:0007669"/>
    <property type="project" value="TreeGrafter"/>
</dbReference>
<dbReference type="InterPro" id="IPR039420">
    <property type="entry name" value="WalR-like"/>
</dbReference>
<dbReference type="PROSITE" id="PS50110">
    <property type="entry name" value="RESPONSE_REGULATORY"/>
    <property type="match status" value="1"/>
</dbReference>
<dbReference type="PANTHER" id="PTHR48111:SF4">
    <property type="entry name" value="DNA-BINDING DUAL TRANSCRIPTIONAL REGULATOR OMPR"/>
    <property type="match status" value="1"/>
</dbReference>
<organism evidence="10 11">
    <name type="scientific">Microbacterium maritypicum MF109</name>
    <dbReference type="NCBI Taxonomy" id="1333857"/>
    <lineage>
        <taxon>Bacteria</taxon>
        <taxon>Bacillati</taxon>
        <taxon>Actinomycetota</taxon>
        <taxon>Actinomycetes</taxon>
        <taxon>Micrococcales</taxon>
        <taxon>Microbacteriaceae</taxon>
        <taxon>Microbacterium</taxon>
    </lineage>
</organism>
<dbReference type="PROSITE" id="PS51755">
    <property type="entry name" value="OMPR_PHOB"/>
    <property type="match status" value="1"/>
</dbReference>
<dbReference type="InterPro" id="IPR011006">
    <property type="entry name" value="CheY-like_superfamily"/>
</dbReference>
<feature type="DNA-binding region" description="OmpR/PhoB-type" evidence="7">
    <location>
        <begin position="131"/>
        <end position="229"/>
    </location>
</feature>
<evidence type="ECO:0000256" key="2">
    <source>
        <dbReference type="ARBA" id="ARBA00023012"/>
    </source>
</evidence>
<keyword evidence="1 6" id="KW-0597">Phosphoprotein</keyword>
<dbReference type="PANTHER" id="PTHR48111">
    <property type="entry name" value="REGULATOR OF RPOS"/>
    <property type="match status" value="1"/>
</dbReference>
<dbReference type="CDD" id="cd00383">
    <property type="entry name" value="trans_reg_C"/>
    <property type="match status" value="1"/>
</dbReference>
<dbReference type="SMART" id="SM00862">
    <property type="entry name" value="Trans_reg_C"/>
    <property type="match status" value="1"/>
</dbReference>
<dbReference type="PATRIC" id="fig|1333857.3.peg.12"/>
<evidence type="ECO:0000256" key="3">
    <source>
        <dbReference type="ARBA" id="ARBA00023015"/>
    </source>
</evidence>
<dbReference type="GO" id="GO:0000156">
    <property type="term" value="F:phosphorelay response regulator activity"/>
    <property type="evidence" value="ECO:0007669"/>
    <property type="project" value="TreeGrafter"/>
</dbReference>
<accession>T5KTV9</accession>
<evidence type="ECO:0000256" key="6">
    <source>
        <dbReference type="PROSITE-ProRule" id="PRU00169"/>
    </source>
</evidence>
<dbReference type="AlphaFoldDB" id="T5KTV9"/>
<evidence type="ECO:0008006" key="12">
    <source>
        <dbReference type="Google" id="ProtNLM"/>
    </source>
</evidence>
<dbReference type="GO" id="GO:0005829">
    <property type="term" value="C:cytosol"/>
    <property type="evidence" value="ECO:0007669"/>
    <property type="project" value="TreeGrafter"/>
</dbReference>
<dbReference type="Gene3D" id="6.10.250.690">
    <property type="match status" value="1"/>
</dbReference>
<evidence type="ECO:0000313" key="10">
    <source>
        <dbReference type="EMBL" id="EQM87098.1"/>
    </source>
</evidence>
<evidence type="ECO:0000259" key="8">
    <source>
        <dbReference type="PROSITE" id="PS50110"/>
    </source>
</evidence>
<keyword evidence="5" id="KW-0804">Transcription</keyword>
<feature type="domain" description="Response regulatory" evidence="8">
    <location>
        <begin position="8"/>
        <end position="121"/>
    </location>
</feature>
<dbReference type="Pfam" id="PF00486">
    <property type="entry name" value="Trans_reg_C"/>
    <property type="match status" value="1"/>
</dbReference>
<gene>
    <name evidence="10" type="ORF">L687_00060</name>
</gene>
<evidence type="ECO:0000313" key="11">
    <source>
        <dbReference type="Proteomes" id="UP000016033"/>
    </source>
</evidence>
<evidence type="ECO:0000256" key="7">
    <source>
        <dbReference type="PROSITE-ProRule" id="PRU01091"/>
    </source>
</evidence>
<dbReference type="Proteomes" id="UP000016033">
    <property type="component" value="Unassembled WGS sequence"/>
</dbReference>
<keyword evidence="3" id="KW-0805">Transcription regulation</keyword>
<dbReference type="InterPro" id="IPR001789">
    <property type="entry name" value="Sig_transdc_resp-reg_receiver"/>
</dbReference>
<evidence type="ECO:0000256" key="4">
    <source>
        <dbReference type="ARBA" id="ARBA00023125"/>
    </source>
</evidence>
<keyword evidence="2" id="KW-0902">Two-component regulatory system</keyword>
<evidence type="ECO:0000259" key="9">
    <source>
        <dbReference type="PROSITE" id="PS51755"/>
    </source>
</evidence>
<dbReference type="GO" id="GO:0006355">
    <property type="term" value="P:regulation of DNA-templated transcription"/>
    <property type="evidence" value="ECO:0007669"/>
    <property type="project" value="InterPro"/>
</dbReference>